<dbReference type="InterPro" id="IPR017946">
    <property type="entry name" value="PLC-like_Pdiesterase_TIM-brl"/>
</dbReference>
<name>A0A9W6FTF4_9BACT</name>
<dbReference type="PANTHER" id="PTHR46211:SF14">
    <property type="entry name" value="GLYCEROPHOSPHODIESTER PHOSPHODIESTERASE"/>
    <property type="match status" value="1"/>
</dbReference>
<dbReference type="Proteomes" id="UP001144372">
    <property type="component" value="Unassembled WGS sequence"/>
</dbReference>
<sequence>MHLPLKFKKILLRVIDGFYSLMPQPCPASERLKNCKIISHRGEYNNSEILENTIAAFDKALSCGIWGVEFDVRWTRDLQPVVFHDMDCQRLFGSELVIQQVTFAQLQKAFPVIPLLAEVIQKFGKKMHLMVEIKKEVYPEPAYQKRILRDLFSTLEPEKDYHFLALHPEMFHAVDFLPPSTFLPIARLNLRELSAMSIHENFGGIAGHYSLLTDEMISKHKKHGQQVGTGYVGSKNCLFRELNRGVDWIFSNNASEIQSLVHSLSDAR</sequence>
<evidence type="ECO:0000313" key="3">
    <source>
        <dbReference type="Proteomes" id="UP001144372"/>
    </source>
</evidence>
<evidence type="ECO:0000313" key="2">
    <source>
        <dbReference type="EMBL" id="GLI33126.1"/>
    </source>
</evidence>
<dbReference type="InterPro" id="IPR030395">
    <property type="entry name" value="GP_PDE_dom"/>
</dbReference>
<comment type="caution">
    <text evidence="2">The sequence shown here is derived from an EMBL/GenBank/DDBJ whole genome shotgun (WGS) entry which is preliminary data.</text>
</comment>
<dbReference type="PROSITE" id="PS51704">
    <property type="entry name" value="GP_PDE"/>
    <property type="match status" value="1"/>
</dbReference>
<accession>A0A9W6FTF4</accession>
<organism evidence="2 3">
    <name type="scientific">Desulforhabdus amnigena</name>
    <dbReference type="NCBI Taxonomy" id="40218"/>
    <lineage>
        <taxon>Bacteria</taxon>
        <taxon>Pseudomonadati</taxon>
        <taxon>Thermodesulfobacteriota</taxon>
        <taxon>Syntrophobacteria</taxon>
        <taxon>Syntrophobacterales</taxon>
        <taxon>Syntrophobacteraceae</taxon>
        <taxon>Desulforhabdus</taxon>
    </lineage>
</organism>
<feature type="domain" description="GP-PDE" evidence="1">
    <location>
        <begin position="35"/>
        <end position="261"/>
    </location>
</feature>
<proteinExistence type="predicted"/>
<gene>
    <name evidence="2" type="ORF">DAMNIGENAA_05590</name>
</gene>
<dbReference type="Pfam" id="PF03009">
    <property type="entry name" value="GDPD"/>
    <property type="match status" value="1"/>
</dbReference>
<dbReference type="AlphaFoldDB" id="A0A9W6FTF4"/>
<protein>
    <submittedName>
        <fullName evidence="2">Glycerophosphoryl diester phosphodiesterase</fullName>
    </submittedName>
</protein>
<dbReference type="SUPFAM" id="SSF51695">
    <property type="entry name" value="PLC-like phosphodiesterases"/>
    <property type="match status" value="1"/>
</dbReference>
<dbReference type="CDD" id="cd08556">
    <property type="entry name" value="GDPD"/>
    <property type="match status" value="1"/>
</dbReference>
<dbReference type="EMBL" id="BSDR01000001">
    <property type="protein sequence ID" value="GLI33126.1"/>
    <property type="molecule type" value="Genomic_DNA"/>
</dbReference>
<dbReference type="PANTHER" id="PTHR46211">
    <property type="entry name" value="GLYCEROPHOSPHORYL DIESTER PHOSPHODIESTERASE"/>
    <property type="match status" value="1"/>
</dbReference>
<dbReference type="Gene3D" id="3.20.20.190">
    <property type="entry name" value="Phosphatidylinositol (PI) phosphodiesterase"/>
    <property type="match status" value="1"/>
</dbReference>
<reference evidence="2" key="1">
    <citation type="submission" date="2022-12" db="EMBL/GenBank/DDBJ databases">
        <title>Reference genome sequencing for broad-spectrum identification of bacterial and archaeal isolates by mass spectrometry.</title>
        <authorList>
            <person name="Sekiguchi Y."/>
            <person name="Tourlousse D.M."/>
        </authorList>
    </citation>
    <scope>NUCLEOTIDE SEQUENCE</scope>
    <source>
        <strain evidence="2">ASRB1</strain>
    </source>
</reference>
<dbReference type="GO" id="GO:0006629">
    <property type="term" value="P:lipid metabolic process"/>
    <property type="evidence" value="ECO:0007669"/>
    <property type="project" value="InterPro"/>
</dbReference>
<dbReference type="GO" id="GO:0008081">
    <property type="term" value="F:phosphoric diester hydrolase activity"/>
    <property type="evidence" value="ECO:0007669"/>
    <property type="project" value="InterPro"/>
</dbReference>
<evidence type="ECO:0000259" key="1">
    <source>
        <dbReference type="PROSITE" id="PS51704"/>
    </source>
</evidence>
<keyword evidence="3" id="KW-1185">Reference proteome</keyword>